<organism evidence="1 2">
    <name type="scientific">Effrenium voratum</name>
    <dbReference type="NCBI Taxonomy" id="2562239"/>
    <lineage>
        <taxon>Eukaryota</taxon>
        <taxon>Sar</taxon>
        <taxon>Alveolata</taxon>
        <taxon>Dinophyceae</taxon>
        <taxon>Suessiales</taxon>
        <taxon>Symbiodiniaceae</taxon>
        <taxon>Effrenium</taxon>
    </lineage>
</organism>
<evidence type="ECO:0000313" key="2">
    <source>
        <dbReference type="Proteomes" id="UP001178507"/>
    </source>
</evidence>
<dbReference type="AlphaFoldDB" id="A0AA36NFR6"/>
<keyword evidence="2" id="KW-1185">Reference proteome</keyword>
<proteinExistence type="predicted"/>
<gene>
    <name evidence="1" type="ORF">EVOR1521_LOCUS27085</name>
</gene>
<protein>
    <submittedName>
        <fullName evidence="1">Uncharacterized protein</fullName>
    </submittedName>
</protein>
<evidence type="ECO:0000313" key="1">
    <source>
        <dbReference type="EMBL" id="CAJ1404689.1"/>
    </source>
</evidence>
<sequence>MPLIASPINAHGAGMSSLSRRSRRVLGQSFNFLRTFAAASPMLPKLRLVGAGLAKFTTVTSQWLATVLFWARASPSACDASVQLPEARMSNKGKAESQCSAS</sequence>
<dbReference type="EMBL" id="CAUJNA010003551">
    <property type="protein sequence ID" value="CAJ1404689.1"/>
    <property type="molecule type" value="Genomic_DNA"/>
</dbReference>
<dbReference type="Proteomes" id="UP001178507">
    <property type="component" value="Unassembled WGS sequence"/>
</dbReference>
<name>A0AA36NFR6_9DINO</name>
<accession>A0AA36NFR6</accession>
<comment type="caution">
    <text evidence="1">The sequence shown here is derived from an EMBL/GenBank/DDBJ whole genome shotgun (WGS) entry which is preliminary data.</text>
</comment>
<reference evidence="1" key="1">
    <citation type="submission" date="2023-08" db="EMBL/GenBank/DDBJ databases">
        <authorList>
            <person name="Chen Y."/>
            <person name="Shah S."/>
            <person name="Dougan E. K."/>
            <person name="Thang M."/>
            <person name="Chan C."/>
        </authorList>
    </citation>
    <scope>NUCLEOTIDE SEQUENCE</scope>
</reference>